<sequence>MDARAPTKGLGSAPPLELWGGVECSIVRIGDDYRNQVVDTGHSCRLDDIDTIAELGVKAVRYPILWESVAPESPGELDFTWHDERLKRLRDKGVKVIAGLVHHGSGPRYTSLLDPNFPDQLADYASRVARRYPWIDMWTPVNEPFTTARFSCLYGHWYPHRKDIDSTFRATVNQCLATLRAMRAIRIVSPESKLIATEDIGRTFSTPELAYQAEHDNGRRWLTFDLLFGRVVEGHQFRRWLRNKAASEEVLEELATGEGRPDIIGFDHYLTSDRFLDHRVERYPGVEHGSNGQHSYVDVEAVRIDKLRPRLGPGLRLRETWERYRTPIAITEVHHGCTREEQVRWLHEMWSAAERERARGVDIRAITLWALFGMMDWRSLLTRREGDYDVGAFDTRSETPRPTLLAKAAAQLGRGEQFEHPVLDLPGWWKRPGRTHARRRFETLPRQAVKARPILITGATGTLGQAFSRLCAHRGLAHVLTSRGELDISDEASIAAALERYRPWAVVNTAGFVRTWEAEQKADECFRANVTGPELLASACKLHGIPLVTFSSDLVFDGKLGRSYVEPDATAPVCEYGRSKAEAEARLMAIDADALIVRTSAFFGPWDRHNFLVNTVERLVRGEDVFASAKTIVSPTYVPDLVHATLDLLLDDEKGIWHLTNQGSVSWHELAQAVADRARLDVGRIIVPQVDEPSDTSLTSKRGLLLRPLDRALDDFAIHSESLSALNR</sequence>
<dbReference type="Pfam" id="PF04321">
    <property type="entry name" value="RmlD_sub_bind"/>
    <property type="match status" value="1"/>
</dbReference>
<dbReference type="InterPro" id="IPR005913">
    <property type="entry name" value="dTDP_dehydrorham_reduct"/>
</dbReference>
<keyword evidence="6" id="KW-0521">NADP</keyword>
<evidence type="ECO:0000256" key="6">
    <source>
        <dbReference type="RuleBase" id="RU364082"/>
    </source>
</evidence>
<accession>A0ABS9VRK8</accession>
<evidence type="ECO:0000256" key="3">
    <source>
        <dbReference type="ARBA" id="ARBA00012929"/>
    </source>
</evidence>
<keyword evidence="6" id="KW-0560">Oxidoreductase</keyword>
<proteinExistence type="inferred from homology"/>
<dbReference type="Gene3D" id="3.40.50.720">
    <property type="entry name" value="NAD(P)-binding Rossmann-like Domain"/>
    <property type="match status" value="1"/>
</dbReference>
<evidence type="ECO:0000259" key="7">
    <source>
        <dbReference type="Pfam" id="PF04321"/>
    </source>
</evidence>
<dbReference type="EC" id="1.1.1.133" evidence="3 6"/>
<protein>
    <recommendedName>
        <fullName evidence="4 6">dTDP-4-dehydrorhamnose reductase</fullName>
        <ecNumber evidence="3 6">1.1.1.133</ecNumber>
    </recommendedName>
</protein>
<dbReference type="InterPro" id="IPR017853">
    <property type="entry name" value="GH"/>
</dbReference>
<dbReference type="PANTHER" id="PTHR10491">
    <property type="entry name" value="DTDP-4-DEHYDRORHAMNOSE REDUCTASE"/>
    <property type="match status" value="1"/>
</dbReference>
<dbReference type="CDD" id="cd05254">
    <property type="entry name" value="dTDP_HR_like_SDR_e"/>
    <property type="match status" value="1"/>
</dbReference>
<comment type="catalytic activity">
    <reaction evidence="5 6">
        <text>dTDP-beta-L-rhamnose + NADP(+) = dTDP-4-dehydro-beta-L-rhamnose + NADPH + H(+)</text>
        <dbReference type="Rhea" id="RHEA:21796"/>
        <dbReference type="ChEBI" id="CHEBI:15378"/>
        <dbReference type="ChEBI" id="CHEBI:57510"/>
        <dbReference type="ChEBI" id="CHEBI:57783"/>
        <dbReference type="ChEBI" id="CHEBI:58349"/>
        <dbReference type="ChEBI" id="CHEBI:62830"/>
        <dbReference type="EC" id="1.1.1.133"/>
    </reaction>
</comment>
<dbReference type="SUPFAM" id="SSF51445">
    <property type="entry name" value="(Trans)glycosidases"/>
    <property type="match status" value="1"/>
</dbReference>
<name>A0ABS9VRK8_9SPHN</name>
<keyword evidence="9" id="KW-1185">Reference proteome</keyword>
<dbReference type="Gene3D" id="3.20.20.80">
    <property type="entry name" value="Glycosidases"/>
    <property type="match status" value="1"/>
</dbReference>
<dbReference type="InterPro" id="IPR029903">
    <property type="entry name" value="RmlD-like-bd"/>
</dbReference>
<reference evidence="8 9" key="1">
    <citation type="submission" date="2022-03" db="EMBL/GenBank/DDBJ databases">
        <authorList>
            <person name="Jo J.-H."/>
            <person name="Im W.-T."/>
        </authorList>
    </citation>
    <scope>NUCLEOTIDE SEQUENCE [LARGE SCALE GENOMIC DNA]</scope>
    <source>
        <strain evidence="8 9">SM33</strain>
    </source>
</reference>
<dbReference type="InterPro" id="IPR036291">
    <property type="entry name" value="NAD(P)-bd_dom_sf"/>
</dbReference>
<dbReference type="RefSeq" id="WP_241448153.1">
    <property type="nucleotide sequence ID" value="NZ_JAKZHW010000002.1"/>
</dbReference>
<evidence type="ECO:0000313" key="9">
    <source>
        <dbReference type="Proteomes" id="UP001203058"/>
    </source>
</evidence>
<dbReference type="Pfam" id="PF00232">
    <property type="entry name" value="Glyco_hydro_1"/>
    <property type="match status" value="1"/>
</dbReference>
<dbReference type="Gene3D" id="3.90.25.10">
    <property type="entry name" value="UDP-galactose 4-epimerase, domain 1"/>
    <property type="match status" value="1"/>
</dbReference>
<dbReference type="Proteomes" id="UP001203058">
    <property type="component" value="Unassembled WGS sequence"/>
</dbReference>
<evidence type="ECO:0000256" key="5">
    <source>
        <dbReference type="ARBA" id="ARBA00048200"/>
    </source>
</evidence>
<evidence type="ECO:0000256" key="1">
    <source>
        <dbReference type="ARBA" id="ARBA00004781"/>
    </source>
</evidence>
<feature type="domain" description="RmlD-like substrate binding" evidence="7">
    <location>
        <begin position="454"/>
        <end position="683"/>
    </location>
</feature>
<comment type="function">
    <text evidence="6">Catalyzes the reduction of dTDP-6-deoxy-L-lyxo-4-hexulose to yield dTDP-L-rhamnose.</text>
</comment>
<dbReference type="SUPFAM" id="SSF51735">
    <property type="entry name" value="NAD(P)-binding Rossmann-fold domains"/>
    <property type="match status" value="1"/>
</dbReference>
<organism evidence="8 9">
    <name type="scientific">Sphingomonas telluris</name>
    <dbReference type="NCBI Taxonomy" id="2907998"/>
    <lineage>
        <taxon>Bacteria</taxon>
        <taxon>Pseudomonadati</taxon>
        <taxon>Pseudomonadota</taxon>
        <taxon>Alphaproteobacteria</taxon>
        <taxon>Sphingomonadales</taxon>
        <taxon>Sphingomonadaceae</taxon>
        <taxon>Sphingomonas</taxon>
    </lineage>
</organism>
<dbReference type="PANTHER" id="PTHR10491:SF4">
    <property type="entry name" value="METHIONINE ADENOSYLTRANSFERASE 2 SUBUNIT BETA"/>
    <property type="match status" value="1"/>
</dbReference>
<evidence type="ECO:0000313" key="8">
    <source>
        <dbReference type="EMBL" id="MCH8617289.1"/>
    </source>
</evidence>
<dbReference type="InterPro" id="IPR001360">
    <property type="entry name" value="Glyco_hydro_1"/>
</dbReference>
<dbReference type="EMBL" id="JAKZHW010000002">
    <property type="protein sequence ID" value="MCH8617289.1"/>
    <property type="molecule type" value="Genomic_DNA"/>
</dbReference>
<comment type="caution">
    <text evidence="8">The sequence shown here is derived from an EMBL/GenBank/DDBJ whole genome shotgun (WGS) entry which is preliminary data.</text>
</comment>
<evidence type="ECO:0000256" key="4">
    <source>
        <dbReference type="ARBA" id="ARBA00017099"/>
    </source>
</evidence>
<gene>
    <name evidence="8" type="ORF">LZ016_14420</name>
</gene>
<evidence type="ECO:0000256" key="2">
    <source>
        <dbReference type="ARBA" id="ARBA00010944"/>
    </source>
</evidence>
<comment type="cofactor">
    <cofactor evidence="6">
        <name>Mg(2+)</name>
        <dbReference type="ChEBI" id="CHEBI:18420"/>
    </cofactor>
    <text evidence="6">Binds 1 Mg(2+) ion per monomer.</text>
</comment>
<comment type="pathway">
    <text evidence="1 6">Carbohydrate biosynthesis; dTDP-L-rhamnose biosynthesis.</text>
</comment>
<comment type="similarity">
    <text evidence="2 6">Belongs to the dTDP-4-dehydrorhamnose reductase family.</text>
</comment>